<reference evidence="3" key="1">
    <citation type="journal article" date="2014" name="Int. J. Syst. Evol. Microbiol.">
        <title>Complete genome sequence of Corynebacterium casei LMG S-19264T (=DSM 44701T), isolated from a smear-ripened cheese.</title>
        <authorList>
            <consortium name="US DOE Joint Genome Institute (JGI-PGF)"/>
            <person name="Walter F."/>
            <person name="Albersmeier A."/>
            <person name="Kalinowski J."/>
            <person name="Ruckert C."/>
        </authorList>
    </citation>
    <scope>NUCLEOTIDE SEQUENCE</scope>
    <source>
        <strain evidence="3">CCM 7897</strain>
    </source>
</reference>
<name>A0A917C4Y7_9HYPH</name>
<dbReference type="AlphaFoldDB" id="A0A917C4Y7"/>
<evidence type="ECO:0000313" key="3">
    <source>
        <dbReference type="EMBL" id="GGF69204.1"/>
    </source>
</evidence>
<feature type="signal peptide" evidence="2">
    <location>
        <begin position="1"/>
        <end position="25"/>
    </location>
</feature>
<accession>A0A917C4Y7</accession>
<dbReference type="Proteomes" id="UP000606044">
    <property type="component" value="Unassembled WGS sequence"/>
</dbReference>
<comment type="caution">
    <text evidence="3">The sequence shown here is derived from an EMBL/GenBank/DDBJ whole genome shotgun (WGS) entry which is preliminary data.</text>
</comment>
<proteinExistence type="predicted"/>
<dbReference type="RefSeq" id="WP_188580165.1">
    <property type="nucleotide sequence ID" value="NZ_BMCT01000004.1"/>
</dbReference>
<evidence type="ECO:0000256" key="1">
    <source>
        <dbReference type="SAM" id="MobiDB-lite"/>
    </source>
</evidence>
<protein>
    <submittedName>
        <fullName evidence="3">Uncharacterized protein</fullName>
    </submittedName>
</protein>
<evidence type="ECO:0000256" key="2">
    <source>
        <dbReference type="SAM" id="SignalP"/>
    </source>
</evidence>
<keyword evidence="2" id="KW-0732">Signal</keyword>
<organism evidence="3 4">
    <name type="scientific">Azorhizobium oxalatiphilum</name>
    <dbReference type="NCBI Taxonomy" id="980631"/>
    <lineage>
        <taxon>Bacteria</taxon>
        <taxon>Pseudomonadati</taxon>
        <taxon>Pseudomonadota</taxon>
        <taxon>Alphaproteobacteria</taxon>
        <taxon>Hyphomicrobiales</taxon>
        <taxon>Xanthobacteraceae</taxon>
        <taxon>Azorhizobium</taxon>
    </lineage>
</organism>
<gene>
    <name evidence="3" type="ORF">GCM10007301_31120</name>
</gene>
<reference evidence="3" key="2">
    <citation type="submission" date="2020-09" db="EMBL/GenBank/DDBJ databases">
        <authorList>
            <person name="Sun Q."/>
            <person name="Sedlacek I."/>
        </authorList>
    </citation>
    <scope>NUCLEOTIDE SEQUENCE</scope>
    <source>
        <strain evidence="3">CCM 7897</strain>
    </source>
</reference>
<feature type="chain" id="PRO_5037079478" evidence="2">
    <location>
        <begin position="26"/>
        <end position="82"/>
    </location>
</feature>
<evidence type="ECO:0000313" key="4">
    <source>
        <dbReference type="Proteomes" id="UP000606044"/>
    </source>
</evidence>
<sequence length="82" mass="8523">MTFKTTLLAVTTAALLGAASTSAFAMPHDGLQTAQYSDWQQTLPAPRFTAAKLHTQALQSGVGNLIGPADPHSGPAFDPDVE</sequence>
<keyword evidence="4" id="KW-1185">Reference proteome</keyword>
<dbReference type="EMBL" id="BMCT01000004">
    <property type="protein sequence ID" value="GGF69204.1"/>
    <property type="molecule type" value="Genomic_DNA"/>
</dbReference>
<feature type="region of interest" description="Disordered" evidence="1">
    <location>
        <begin position="62"/>
        <end position="82"/>
    </location>
</feature>